<gene>
    <name evidence="2" type="ORF">SERLADRAFT_473928</name>
</gene>
<proteinExistence type="predicted"/>
<accession>F8P4G2</accession>
<dbReference type="SUPFAM" id="SSF51735">
    <property type="entry name" value="NAD(P)-binding Rossmann-fold domains"/>
    <property type="match status" value="1"/>
</dbReference>
<dbReference type="InterPro" id="IPR002347">
    <property type="entry name" value="SDR_fam"/>
</dbReference>
<evidence type="ECO:0000256" key="1">
    <source>
        <dbReference type="ARBA" id="ARBA00023002"/>
    </source>
</evidence>
<organism>
    <name type="scientific">Serpula lacrymans var. lacrymans (strain S7.9)</name>
    <name type="common">Dry rot fungus</name>
    <dbReference type="NCBI Taxonomy" id="578457"/>
    <lineage>
        <taxon>Eukaryota</taxon>
        <taxon>Fungi</taxon>
        <taxon>Dikarya</taxon>
        <taxon>Basidiomycota</taxon>
        <taxon>Agaricomycotina</taxon>
        <taxon>Agaricomycetes</taxon>
        <taxon>Agaricomycetidae</taxon>
        <taxon>Boletales</taxon>
        <taxon>Coniophorineae</taxon>
        <taxon>Serpulaceae</taxon>
        <taxon>Serpula</taxon>
    </lineage>
</organism>
<keyword evidence="1" id="KW-0560">Oxidoreductase</keyword>
<dbReference type="Proteomes" id="UP000008064">
    <property type="component" value="Unassembled WGS sequence"/>
</dbReference>
<dbReference type="Pfam" id="PF00106">
    <property type="entry name" value="adh_short"/>
    <property type="match status" value="1"/>
</dbReference>
<sequence>MRSVWGIICGQFNAVPPVENADLTGKTVIVVGANVGIGFEASKHFARMNPARLILGCRSTTKGTAAIEEIKSETGYDKAELWLIDLANFSSVLAFADKFDKEGQGLDILVMNAAVFQLAYQGTPDGWETSIQVNHLSTALLSILLTPHLISAGGAASLPSRLAIVASDVHYVARFEKKVTEAPKILEKLSSEEYCTPSVMRARYNDSKLLNVFFARAFNSHLPQTTPLTVSAVNPGFCYSQLRRDMYDRFFYNLIMRIGEILLAWTTEEGSRQLVFAAVGARDKEGEERMKGAFISQSKVIEPSDLVLSKEGGVLQERLWNETIEILSEISPRVREIVNNYLQ</sequence>
<dbReference type="PRINTS" id="PR00081">
    <property type="entry name" value="GDHRDH"/>
</dbReference>
<dbReference type="InterPro" id="IPR036291">
    <property type="entry name" value="NAD(P)-bd_dom_sf"/>
</dbReference>
<dbReference type="GeneID" id="18820398"/>
<protein>
    <submittedName>
        <fullName evidence="2">Uncharacterized protein</fullName>
    </submittedName>
</protein>
<dbReference type="KEGG" id="sla:SERLADRAFT_473928"/>
<dbReference type="Gene3D" id="3.40.50.720">
    <property type="entry name" value="NAD(P)-binding Rossmann-like Domain"/>
    <property type="match status" value="1"/>
</dbReference>
<dbReference type="HOGENOM" id="CLU_010194_44_4_1"/>
<dbReference type="OrthoDB" id="542013at2759"/>
<name>F8P4G2_SERL9</name>
<dbReference type="PANTHER" id="PTHR43157">
    <property type="entry name" value="PHOSPHATIDYLINOSITOL-GLYCAN BIOSYNTHESIS CLASS F PROTEIN-RELATED"/>
    <property type="match status" value="1"/>
</dbReference>
<dbReference type="AlphaFoldDB" id="F8P4G2"/>
<reference evidence="2" key="1">
    <citation type="submission" date="2011-04" db="EMBL/GenBank/DDBJ databases">
        <title>Evolution of plant cell wall degrading machinery underlies the functional diversity of forest fungi.</title>
        <authorList>
            <consortium name="US DOE Joint Genome Institute (JGI-PGF)"/>
            <person name="Eastwood D.C."/>
            <person name="Floudas D."/>
            <person name="Binder M."/>
            <person name="Majcherczyk A."/>
            <person name="Schneider P."/>
            <person name="Aerts A."/>
            <person name="Asiegbu F.O."/>
            <person name="Baker S.E."/>
            <person name="Barry K."/>
            <person name="Bendiksby M."/>
            <person name="Blumentritt M."/>
            <person name="Coutinho P.M."/>
            <person name="Cullen D."/>
            <person name="Cullen D."/>
            <person name="Gathman A."/>
            <person name="Goodell B."/>
            <person name="Henrissat B."/>
            <person name="Ihrmark K."/>
            <person name="Kauserud H."/>
            <person name="Kohler A."/>
            <person name="LaButti K."/>
            <person name="Lapidus A."/>
            <person name="Lavin J.L."/>
            <person name="Lee Y.-H."/>
            <person name="Lindquist E."/>
            <person name="Lilly W."/>
            <person name="Lucas S."/>
            <person name="Morin E."/>
            <person name="Murat C."/>
            <person name="Oguiza J.A."/>
            <person name="Park J."/>
            <person name="Pisabarro A.G."/>
            <person name="Riley R."/>
            <person name="Rosling A."/>
            <person name="Salamov A."/>
            <person name="Schmidt O."/>
            <person name="Schmutz J."/>
            <person name="Skrede I."/>
            <person name="Stenlid J."/>
            <person name="Wiebenga A."/>
            <person name="Xie X."/>
            <person name="Kues U."/>
            <person name="Hibbett D.S."/>
            <person name="Hoffmeister D."/>
            <person name="Hogberg N."/>
            <person name="Martin F."/>
            <person name="Grigoriev I.V."/>
            <person name="Watkinson S.C."/>
        </authorList>
    </citation>
    <scope>NUCLEOTIDE SEQUENCE</scope>
    <source>
        <strain evidence="2">S7.9</strain>
    </source>
</reference>
<dbReference type="PANTHER" id="PTHR43157:SF31">
    <property type="entry name" value="PHOSPHATIDYLINOSITOL-GLYCAN BIOSYNTHESIS CLASS F PROTEIN"/>
    <property type="match status" value="1"/>
</dbReference>
<evidence type="ECO:0000313" key="2">
    <source>
        <dbReference type="EMBL" id="EGO21500.1"/>
    </source>
</evidence>
<dbReference type="GO" id="GO:0016491">
    <property type="term" value="F:oxidoreductase activity"/>
    <property type="evidence" value="ECO:0007669"/>
    <property type="project" value="UniProtKB-KW"/>
</dbReference>
<dbReference type="EMBL" id="GL945438">
    <property type="protein sequence ID" value="EGO21500.1"/>
    <property type="molecule type" value="Genomic_DNA"/>
</dbReference>
<dbReference type="RefSeq" id="XP_007321286.1">
    <property type="nucleotide sequence ID" value="XM_007321224.1"/>
</dbReference>